<keyword evidence="2" id="KW-1185">Reference proteome</keyword>
<evidence type="ECO:0000313" key="1">
    <source>
        <dbReference type="EMBL" id="OLY79514.1"/>
    </source>
</evidence>
<accession>A0A1R0GRK1</accession>
<dbReference type="Proteomes" id="UP000187455">
    <property type="component" value="Unassembled WGS sequence"/>
</dbReference>
<gene>
    <name evidence="1" type="ORF">AYI68_g6415</name>
</gene>
<comment type="caution">
    <text evidence="1">The sequence shown here is derived from an EMBL/GenBank/DDBJ whole genome shotgun (WGS) entry which is preliminary data.</text>
</comment>
<sequence>MDKYQALGTRIQEKARKISTSTFSDHIAPGNGYKFTWDDSQGSFFKYQVFEKKRKKFESQSNDTEISCELDWKGVERIFSPSPGEIDFEDTYRIGE</sequence>
<evidence type="ECO:0000313" key="2">
    <source>
        <dbReference type="Proteomes" id="UP000187455"/>
    </source>
</evidence>
<name>A0A1R0GRK1_9FUNG</name>
<proteinExistence type="predicted"/>
<dbReference type="EMBL" id="LSSL01004353">
    <property type="protein sequence ID" value="OLY79514.1"/>
    <property type="molecule type" value="Genomic_DNA"/>
</dbReference>
<reference evidence="1 2" key="1">
    <citation type="journal article" date="2016" name="Mol. Biol. Evol.">
        <title>Genome-Wide Survey of Gut Fungi (Harpellales) Reveals the First Horizontally Transferred Ubiquitin Gene from a Mosquito Host.</title>
        <authorList>
            <person name="Wang Y."/>
            <person name="White M.M."/>
            <person name="Kvist S."/>
            <person name="Moncalvo J.M."/>
        </authorList>
    </citation>
    <scope>NUCLEOTIDE SEQUENCE [LARGE SCALE GENOMIC DNA]</scope>
    <source>
        <strain evidence="1 2">ALG-7-W6</strain>
    </source>
</reference>
<dbReference type="AlphaFoldDB" id="A0A1R0GRK1"/>
<organism evidence="1 2">
    <name type="scientific">Smittium mucronatum</name>
    <dbReference type="NCBI Taxonomy" id="133383"/>
    <lineage>
        <taxon>Eukaryota</taxon>
        <taxon>Fungi</taxon>
        <taxon>Fungi incertae sedis</taxon>
        <taxon>Zoopagomycota</taxon>
        <taxon>Kickxellomycotina</taxon>
        <taxon>Harpellomycetes</taxon>
        <taxon>Harpellales</taxon>
        <taxon>Legeriomycetaceae</taxon>
        <taxon>Smittium</taxon>
    </lineage>
</organism>
<protein>
    <submittedName>
        <fullName evidence="1">Uncharacterized protein</fullName>
    </submittedName>
</protein>